<feature type="compositionally biased region" description="Acidic residues" evidence="1">
    <location>
        <begin position="352"/>
        <end position="374"/>
    </location>
</feature>
<comment type="caution">
    <text evidence="2">The sequence shown here is derived from an EMBL/GenBank/DDBJ whole genome shotgun (WGS) entry which is preliminary data.</text>
</comment>
<evidence type="ECO:0000256" key="1">
    <source>
        <dbReference type="SAM" id="MobiDB-lite"/>
    </source>
</evidence>
<dbReference type="Proteomes" id="UP000823405">
    <property type="component" value="Unassembled WGS sequence"/>
</dbReference>
<dbReference type="PANTHER" id="PTHR13318">
    <property type="entry name" value="PARTNER OF PAIRED, ISOFORM B-RELATED"/>
    <property type="match status" value="1"/>
</dbReference>
<protein>
    <recommendedName>
        <fullName evidence="4">RNI-like protein</fullName>
    </recommendedName>
</protein>
<feature type="compositionally biased region" description="Acidic residues" evidence="1">
    <location>
        <begin position="586"/>
        <end position="653"/>
    </location>
</feature>
<feature type="compositionally biased region" description="Acidic residues" evidence="1">
    <location>
        <begin position="388"/>
        <end position="403"/>
    </location>
</feature>
<dbReference type="SUPFAM" id="SSF52047">
    <property type="entry name" value="RNI-like"/>
    <property type="match status" value="1"/>
</dbReference>
<proteinExistence type="predicted"/>
<evidence type="ECO:0000313" key="2">
    <source>
        <dbReference type="EMBL" id="KAG0313386.1"/>
    </source>
</evidence>
<dbReference type="PANTHER" id="PTHR13318:SF190">
    <property type="entry name" value="PARTNER OF PAIRED, ISOFORM B"/>
    <property type="match status" value="1"/>
</dbReference>
<feature type="compositionally biased region" description="Acidic residues" evidence="1">
    <location>
        <begin position="447"/>
        <end position="459"/>
    </location>
</feature>
<dbReference type="OrthoDB" id="550575at2759"/>
<organism evidence="2 3">
    <name type="scientific">Linnemannia gamsii</name>
    <dbReference type="NCBI Taxonomy" id="64522"/>
    <lineage>
        <taxon>Eukaryota</taxon>
        <taxon>Fungi</taxon>
        <taxon>Fungi incertae sedis</taxon>
        <taxon>Mucoromycota</taxon>
        <taxon>Mortierellomycotina</taxon>
        <taxon>Mortierellomycetes</taxon>
        <taxon>Mortierellales</taxon>
        <taxon>Mortierellaceae</taxon>
        <taxon>Linnemannia</taxon>
    </lineage>
</organism>
<dbReference type="GO" id="GO:0031146">
    <property type="term" value="P:SCF-dependent proteasomal ubiquitin-dependent protein catabolic process"/>
    <property type="evidence" value="ECO:0007669"/>
    <property type="project" value="TreeGrafter"/>
</dbReference>
<keyword evidence="3" id="KW-1185">Reference proteome</keyword>
<feature type="region of interest" description="Disordered" evidence="1">
    <location>
        <begin position="349"/>
        <end position="679"/>
    </location>
</feature>
<feature type="compositionally biased region" description="Acidic residues" evidence="1">
    <location>
        <begin position="494"/>
        <end position="557"/>
    </location>
</feature>
<evidence type="ECO:0008006" key="4">
    <source>
        <dbReference type="Google" id="ProtNLM"/>
    </source>
</evidence>
<dbReference type="AlphaFoldDB" id="A0A9P6RAU9"/>
<dbReference type="GO" id="GO:0019005">
    <property type="term" value="C:SCF ubiquitin ligase complex"/>
    <property type="evidence" value="ECO:0007669"/>
    <property type="project" value="TreeGrafter"/>
</dbReference>
<name>A0A9P6RAU9_9FUNG</name>
<reference evidence="2" key="1">
    <citation type="journal article" date="2020" name="Fungal Divers.">
        <title>Resolving the Mortierellaceae phylogeny through synthesis of multi-gene phylogenetics and phylogenomics.</title>
        <authorList>
            <person name="Vandepol N."/>
            <person name="Liber J."/>
            <person name="Desiro A."/>
            <person name="Na H."/>
            <person name="Kennedy M."/>
            <person name="Barry K."/>
            <person name="Grigoriev I.V."/>
            <person name="Miller A.N."/>
            <person name="O'Donnell K."/>
            <person name="Stajich J.E."/>
            <person name="Bonito G."/>
        </authorList>
    </citation>
    <scope>NUCLEOTIDE SEQUENCE</scope>
    <source>
        <strain evidence="2">NVP60</strain>
    </source>
</reference>
<evidence type="ECO:0000313" key="3">
    <source>
        <dbReference type="Proteomes" id="UP000823405"/>
    </source>
</evidence>
<feature type="compositionally biased region" description="Acidic residues" evidence="1">
    <location>
        <begin position="412"/>
        <end position="429"/>
    </location>
</feature>
<accession>A0A9P6RAU9</accession>
<dbReference type="EMBL" id="JAAAIN010000517">
    <property type="protein sequence ID" value="KAG0313386.1"/>
    <property type="molecule type" value="Genomic_DNA"/>
</dbReference>
<dbReference type="InterPro" id="IPR032675">
    <property type="entry name" value="LRR_dom_sf"/>
</dbReference>
<sequence length="679" mass="75295">MSYHIPTEELEALLPTLTQLTSFEMDGLPSENFVQMLHSLPLLTVIAFRGDENPTRRRRITEREGFQDSGLIAIGTLLPLLKDLTVHFNKNIFDFGVGQFSRICPRLTRIDLRGCQGISSDGLASFLGAQPHMTHVSLADTLLHDGGLLVLAAPPRAAQLRVLNIRKCRLVQAHGVGQVVRACTNIRELNFSLCSAVWMEVFAGTWACLGLLRLHFGGIHGPVPAQDGSNTYFSRFVMESEREQMYAQLGRLHLLEELTLLPLPFQPLLFDLGRTAVENMTRLKHISLVDRAPALADRDIIWLATRLPSLRALDLDEYATRSTLLQDLGDINRSLKFNLLYSRDVYGVPDANLDETDDSDTDDSDTDSESESDEDGNHFFGYGGGGNDVDDDSDDDSDADSDDNNGGSYYSSDEEPYLSEYIDYYDSDLENEHANVYPSATPPSNSEDYETYSEDDSDGGGDGHGGDYFWTYRNPYYPGSDSDEPVPYCSDSQDISEGDSEEDSSEEDGSQSNDSDDSNDSDSADDDESGQSELSSDEESGTEDDDDDDEDGSEVETDVTSRAGGVGNSDDDDRSQAGGAYSDDPLSGEEGDDGSEDDSDMESEDEEQEEEDEEEQYSDEDVEEDEEEEQYSDEQDVDEEDDYYDDYVDDTDDYGGYQDYDSDADPYSSSAGEYSTDDY</sequence>
<feature type="compositionally biased region" description="Low complexity" evidence="1">
    <location>
        <begin position="654"/>
        <end position="671"/>
    </location>
</feature>
<dbReference type="Gene3D" id="3.80.10.10">
    <property type="entry name" value="Ribonuclease Inhibitor"/>
    <property type="match status" value="1"/>
</dbReference>
<gene>
    <name evidence="2" type="ORF">BGZ97_010213</name>
</gene>